<evidence type="ECO:0000313" key="2">
    <source>
        <dbReference type="Proteomes" id="UP000649617"/>
    </source>
</evidence>
<gene>
    <name evidence="1" type="ORF">SPIL2461_LOCUS16842</name>
</gene>
<reference evidence="1" key="1">
    <citation type="submission" date="2021-02" db="EMBL/GenBank/DDBJ databases">
        <authorList>
            <person name="Dougan E. K."/>
            <person name="Rhodes N."/>
            <person name="Thang M."/>
            <person name="Chan C."/>
        </authorList>
    </citation>
    <scope>NUCLEOTIDE SEQUENCE</scope>
</reference>
<comment type="caution">
    <text evidence="1">The sequence shown here is derived from an EMBL/GenBank/DDBJ whole genome shotgun (WGS) entry which is preliminary data.</text>
</comment>
<organism evidence="1 2">
    <name type="scientific">Symbiodinium pilosum</name>
    <name type="common">Dinoflagellate</name>
    <dbReference type="NCBI Taxonomy" id="2952"/>
    <lineage>
        <taxon>Eukaryota</taxon>
        <taxon>Sar</taxon>
        <taxon>Alveolata</taxon>
        <taxon>Dinophyceae</taxon>
        <taxon>Suessiales</taxon>
        <taxon>Symbiodiniaceae</taxon>
        <taxon>Symbiodinium</taxon>
    </lineage>
</organism>
<dbReference type="AlphaFoldDB" id="A0A812VLX0"/>
<accession>A0A812VLX0</accession>
<sequence>MSMIQIPVTLVTLAGEKPYTLTWQTSVPADEYVSSALGSSPEVGGVRFNVAKPMLVDGRATAKNVRLVEYNREGVQTKVCTWGCTERGYACAPFEYLKLESVPGMLHYLASQVLTQQVTTFSVVCMMEPFRTGSLSCEELLAVEEAPFRSSGLRDVGAFVNQHGGTWGCMCSAVASIAGNLENGFPGGKWAWPKFRDTWNYNHKVFSMGDIAREKGYSYILSMDDDVLLPASTMANGVPSVELWADEFLTSSEKHRLFECFRGSQVRSPCNRRNEAVEAILPKVWDGPAYYRLMAAYAKGKQYGPINGRLAGHPVRYNNTCGALALGLALDHASREWLRWRDDHSLIHGEDAWAERRYSFLNGTCYCKTVQ</sequence>
<evidence type="ECO:0000313" key="1">
    <source>
        <dbReference type="EMBL" id="CAE7637703.1"/>
    </source>
</evidence>
<dbReference type="OrthoDB" id="406100at2759"/>
<keyword evidence="2" id="KW-1185">Reference proteome</keyword>
<name>A0A812VLX0_SYMPI</name>
<dbReference type="Proteomes" id="UP000649617">
    <property type="component" value="Unassembled WGS sequence"/>
</dbReference>
<dbReference type="EMBL" id="CAJNIZ010042780">
    <property type="protein sequence ID" value="CAE7637703.1"/>
    <property type="molecule type" value="Genomic_DNA"/>
</dbReference>
<protein>
    <submittedName>
        <fullName evidence="1">Uncharacterized protein</fullName>
    </submittedName>
</protein>
<proteinExistence type="predicted"/>